<sequence length="150" mass="16234">MKSSTGSSSQPSASSRAKKMDRVQTSLMEAAQELSFAIKSGAVVAAVLFVGRTVSKLPFAPIPLVQRMNHRSLPGNDPTNCSMVFLYFFYSMSIRTNLQKLLGIAPPCTAAAANGGLFPMPNPKRRNGGRSSSIKYVYLDKERHAPLTLP</sequence>
<keyword evidence="9" id="KW-1133">Transmembrane helix</keyword>
<keyword evidence="8" id="KW-0106">Calcium</keyword>
<dbReference type="Proteomes" id="UP000000768">
    <property type="component" value="Chromosome 6"/>
</dbReference>
<dbReference type="PANTHER" id="PTHR20917">
    <property type="entry name" value="PNAS-RELATED"/>
    <property type="match status" value="1"/>
</dbReference>
<evidence type="ECO:0000256" key="13">
    <source>
        <dbReference type="ARBA" id="ARBA00023303"/>
    </source>
</evidence>
<reference evidence="16" key="2">
    <citation type="journal article" date="2018" name="Plant J.">
        <title>The Sorghum bicolor reference genome: improved assembly, gene annotations, a transcriptome atlas, and signatures of genome organization.</title>
        <authorList>
            <person name="McCormick R.F."/>
            <person name="Truong S.K."/>
            <person name="Sreedasyam A."/>
            <person name="Jenkins J."/>
            <person name="Shu S."/>
            <person name="Sims D."/>
            <person name="Kennedy M."/>
            <person name="Amirebrahimi M."/>
            <person name="Weers B.D."/>
            <person name="McKinley B."/>
            <person name="Mattison A."/>
            <person name="Morishige D.T."/>
            <person name="Grimwood J."/>
            <person name="Schmutz J."/>
            <person name="Mullet J.E."/>
        </authorList>
    </citation>
    <scope>NUCLEOTIDE SEQUENCE [LARGE SCALE GENOMIC DNA]</scope>
    <source>
        <strain evidence="16">cv. BTx623</strain>
    </source>
</reference>
<dbReference type="PANTHER" id="PTHR20917:SF0">
    <property type="entry name" value="CALCIUM LOAD-ACTIVATED CALCIUM CHANNEL"/>
    <property type="match status" value="1"/>
</dbReference>
<dbReference type="GO" id="GO:0005737">
    <property type="term" value="C:cytoplasm"/>
    <property type="evidence" value="ECO:0000318"/>
    <property type="project" value="GO_Central"/>
</dbReference>
<dbReference type="Gramene" id="KXG25953">
    <property type="protein sequence ID" value="KXG25953"/>
    <property type="gene ID" value="SORBI_3006G035800"/>
</dbReference>
<dbReference type="InterPro" id="IPR002809">
    <property type="entry name" value="EMC3/TMCO1"/>
</dbReference>
<dbReference type="Pfam" id="PF01956">
    <property type="entry name" value="EMC3_TMCO1"/>
    <property type="match status" value="1"/>
</dbReference>
<evidence type="ECO:0000256" key="8">
    <source>
        <dbReference type="ARBA" id="ARBA00022837"/>
    </source>
</evidence>
<keyword evidence="12" id="KW-0472">Membrane</keyword>
<dbReference type="STRING" id="4558.A0A1B6PJW4"/>
<feature type="region of interest" description="Disordered" evidence="14">
    <location>
        <begin position="1"/>
        <end position="21"/>
    </location>
</feature>
<evidence type="ECO:0000313" key="15">
    <source>
        <dbReference type="EMBL" id="KXG25953.1"/>
    </source>
</evidence>
<evidence type="ECO:0000256" key="7">
    <source>
        <dbReference type="ARBA" id="ARBA00022824"/>
    </source>
</evidence>
<dbReference type="GO" id="GO:0005262">
    <property type="term" value="F:calcium channel activity"/>
    <property type="evidence" value="ECO:0000318"/>
    <property type="project" value="GO_Central"/>
</dbReference>
<dbReference type="GO" id="GO:0005789">
    <property type="term" value="C:endoplasmic reticulum membrane"/>
    <property type="evidence" value="ECO:0007669"/>
    <property type="project" value="UniProtKB-SubCell"/>
</dbReference>
<comment type="subcellular location">
    <subcellularLocation>
        <location evidence="1">Endoplasmic reticulum membrane</location>
        <topology evidence="1">Multi-pass membrane protein</topology>
    </subcellularLocation>
</comment>
<keyword evidence="7" id="KW-0256">Endoplasmic reticulum</keyword>
<dbReference type="InterPro" id="IPR008559">
    <property type="entry name" value="TMCO1"/>
</dbReference>
<proteinExistence type="inferred from homology"/>
<accession>A0A1B6PJW4</accession>
<keyword evidence="10" id="KW-0175">Coiled coil</keyword>
<organism evidence="15 16">
    <name type="scientific">Sorghum bicolor</name>
    <name type="common">Sorghum</name>
    <name type="synonym">Sorghum vulgare</name>
    <dbReference type="NCBI Taxonomy" id="4558"/>
    <lineage>
        <taxon>Eukaryota</taxon>
        <taxon>Viridiplantae</taxon>
        <taxon>Streptophyta</taxon>
        <taxon>Embryophyta</taxon>
        <taxon>Tracheophyta</taxon>
        <taxon>Spermatophyta</taxon>
        <taxon>Magnoliopsida</taxon>
        <taxon>Liliopsida</taxon>
        <taxon>Poales</taxon>
        <taxon>Poaceae</taxon>
        <taxon>PACMAD clade</taxon>
        <taxon>Panicoideae</taxon>
        <taxon>Andropogonodae</taxon>
        <taxon>Andropogoneae</taxon>
        <taxon>Sorghinae</taxon>
        <taxon>Sorghum</taxon>
    </lineage>
</organism>
<evidence type="ECO:0000256" key="4">
    <source>
        <dbReference type="ARBA" id="ARBA00022568"/>
    </source>
</evidence>
<keyword evidence="13" id="KW-0407">Ion channel</keyword>
<keyword evidence="11" id="KW-0406">Ion transport</keyword>
<keyword evidence="6" id="KW-0812">Transmembrane</keyword>
<keyword evidence="5" id="KW-0107">Calcium channel</keyword>
<keyword evidence="4" id="KW-0109">Calcium transport</keyword>
<dbReference type="GO" id="GO:0032469">
    <property type="term" value="P:endoplasmic reticulum calcium ion homeostasis"/>
    <property type="evidence" value="ECO:0007669"/>
    <property type="project" value="InterPro"/>
</dbReference>
<evidence type="ECO:0000256" key="11">
    <source>
        <dbReference type="ARBA" id="ARBA00023065"/>
    </source>
</evidence>
<comment type="similarity">
    <text evidence="2">Belongs to the TMCO1 family.</text>
</comment>
<keyword evidence="16" id="KW-1185">Reference proteome</keyword>
<dbReference type="AlphaFoldDB" id="A0A1B6PJW4"/>
<evidence type="ECO:0000256" key="2">
    <source>
        <dbReference type="ARBA" id="ARBA00006537"/>
    </source>
</evidence>
<gene>
    <name evidence="15" type="ORF">SORBI_3006G035800</name>
</gene>
<dbReference type="EMBL" id="CM000765">
    <property type="protein sequence ID" value="KXG25953.1"/>
    <property type="molecule type" value="Genomic_DNA"/>
</dbReference>
<keyword evidence="3" id="KW-0813">Transport</keyword>
<evidence type="ECO:0000256" key="6">
    <source>
        <dbReference type="ARBA" id="ARBA00022692"/>
    </source>
</evidence>
<evidence type="ECO:0000256" key="12">
    <source>
        <dbReference type="ARBA" id="ARBA00023136"/>
    </source>
</evidence>
<evidence type="ECO:0000256" key="3">
    <source>
        <dbReference type="ARBA" id="ARBA00022448"/>
    </source>
</evidence>
<protein>
    <submittedName>
        <fullName evidence="15">Uncharacterized protein</fullName>
    </submittedName>
</protein>
<evidence type="ECO:0000256" key="9">
    <source>
        <dbReference type="ARBA" id="ARBA00022989"/>
    </source>
</evidence>
<evidence type="ECO:0000256" key="14">
    <source>
        <dbReference type="SAM" id="MobiDB-lite"/>
    </source>
</evidence>
<evidence type="ECO:0000256" key="10">
    <source>
        <dbReference type="ARBA" id="ARBA00023054"/>
    </source>
</evidence>
<feature type="compositionally biased region" description="Low complexity" evidence="14">
    <location>
        <begin position="1"/>
        <end position="15"/>
    </location>
</feature>
<dbReference type="GO" id="GO:0006874">
    <property type="term" value="P:intracellular calcium ion homeostasis"/>
    <property type="evidence" value="ECO:0000318"/>
    <property type="project" value="GO_Central"/>
</dbReference>
<evidence type="ECO:0000256" key="1">
    <source>
        <dbReference type="ARBA" id="ARBA00004477"/>
    </source>
</evidence>
<reference evidence="15 16" key="1">
    <citation type="journal article" date="2009" name="Nature">
        <title>The Sorghum bicolor genome and the diversification of grasses.</title>
        <authorList>
            <person name="Paterson A.H."/>
            <person name="Bowers J.E."/>
            <person name="Bruggmann R."/>
            <person name="Dubchak I."/>
            <person name="Grimwood J."/>
            <person name="Gundlach H."/>
            <person name="Haberer G."/>
            <person name="Hellsten U."/>
            <person name="Mitros T."/>
            <person name="Poliakov A."/>
            <person name="Schmutz J."/>
            <person name="Spannagl M."/>
            <person name="Tang H."/>
            <person name="Wang X."/>
            <person name="Wicker T."/>
            <person name="Bharti A.K."/>
            <person name="Chapman J."/>
            <person name="Feltus F.A."/>
            <person name="Gowik U."/>
            <person name="Grigoriev I.V."/>
            <person name="Lyons E."/>
            <person name="Maher C.A."/>
            <person name="Martis M."/>
            <person name="Narechania A."/>
            <person name="Otillar R.P."/>
            <person name="Penning B.W."/>
            <person name="Salamov A.A."/>
            <person name="Wang Y."/>
            <person name="Zhang L."/>
            <person name="Carpita N.C."/>
            <person name="Freeling M."/>
            <person name="Gingle A.R."/>
            <person name="Hash C.T."/>
            <person name="Keller B."/>
            <person name="Klein P."/>
            <person name="Kresovich S."/>
            <person name="McCann M.C."/>
            <person name="Ming R."/>
            <person name="Peterson D.G."/>
            <person name="Mehboob-ur-Rahman"/>
            <person name="Ware D."/>
            <person name="Westhoff P."/>
            <person name="Mayer K.F."/>
            <person name="Messing J."/>
            <person name="Rokhsar D.S."/>
        </authorList>
    </citation>
    <scope>NUCLEOTIDE SEQUENCE [LARGE SCALE GENOMIC DNA]</scope>
    <source>
        <strain evidence="16">cv. BTx623</strain>
    </source>
</reference>
<evidence type="ECO:0000256" key="5">
    <source>
        <dbReference type="ARBA" id="ARBA00022673"/>
    </source>
</evidence>
<evidence type="ECO:0000313" key="16">
    <source>
        <dbReference type="Proteomes" id="UP000000768"/>
    </source>
</evidence>
<dbReference type="eggNOG" id="KOG3312">
    <property type="taxonomic scope" value="Eukaryota"/>
</dbReference>
<dbReference type="InParanoid" id="A0A1B6PJW4"/>
<name>A0A1B6PJW4_SORBI</name>